<dbReference type="SUPFAM" id="SSF47240">
    <property type="entry name" value="Ferritin-like"/>
    <property type="match status" value="1"/>
</dbReference>
<organism evidence="2 3">
    <name type="scientific">Oceaniovalibus guishaninsula JLT2003</name>
    <dbReference type="NCBI Taxonomy" id="1231392"/>
    <lineage>
        <taxon>Bacteria</taxon>
        <taxon>Pseudomonadati</taxon>
        <taxon>Pseudomonadota</taxon>
        <taxon>Alphaproteobacteria</taxon>
        <taxon>Rhodobacterales</taxon>
        <taxon>Roseobacteraceae</taxon>
        <taxon>Oceaniovalibus</taxon>
    </lineage>
</organism>
<gene>
    <name evidence="2" type="ORF">OCGS_1600</name>
</gene>
<dbReference type="InterPro" id="IPR019052">
    <property type="entry name" value="DUF2383"/>
</dbReference>
<reference evidence="2 3" key="1">
    <citation type="journal article" date="2012" name="J. Bacteriol.">
        <title>Draft Genome Sequence of Oceaniovalibus guishaninsula JLT2003T.</title>
        <authorList>
            <person name="Tang K."/>
            <person name="Liu K."/>
            <person name="Jiao N."/>
        </authorList>
    </citation>
    <scope>NUCLEOTIDE SEQUENCE [LARGE SCALE GENOMIC DNA]</scope>
    <source>
        <strain evidence="2 3">JLT2003</strain>
    </source>
</reference>
<keyword evidence="3" id="KW-1185">Reference proteome</keyword>
<dbReference type="Gene3D" id="1.20.1260.10">
    <property type="match status" value="1"/>
</dbReference>
<feature type="domain" description="DUF2383" evidence="1">
    <location>
        <begin position="4"/>
        <end position="112"/>
    </location>
</feature>
<dbReference type="RefSeq" id="WP_007426752.1">
    <property type="nucleotide sequence ID" value="NZ_AMGO01000036.1"/>
</dbReference>
<dbReference type="Pfam" id="PF09537">
    <property type="entry name" value="DUF2383"/>
    <property type="match status" value="1"/>
</dbReference>
<dbReference type="eggNOG" id="COG1633">
    <property type="taxonomic scope" value="Bacteria"/>
</dbReference>
<proteinExistence type="predicted"/>
<sequence length="145" mass="16185">MTDHIDAMKDLHKTLIDSRDGYHDAHQRANDEHIQSLLRDLEAERARFAADIRHALAGHDVAMDDDGTILAGAHRVFLNLKDMARGPSDAAILEEIVRGERHLLEKYDAALAATQTGPDAPLLSEQRRAVTDAIHRMEDEHRAAL</sequence>
<protein>
    <recommendedName>
        <fullName evidence="1">DUF2383 domain-containing protein</fullName>
    </recommendedName>
</protein>
<dbReference type="STRING" id="1231392.OCGS_1600"/>
<dbReference type="EMBL" id="AMGO01000036">
    <property type="protein sequence ID" value="EKE44084.1"/>
    <property type="molecule type" value="Genomic_DNA"/>
</dbReference>
<dbReference type="InterPro" id="IPR012347">
    <property type="entry name" value="Ferritin-like"/>
</dbReference>
<comment type="caution">
    <text evidence="2">The sequence shown here is derived from an EMBL/GenBank/DDBJ whole genome shotgun (WGS) entry which is preliminary data.</text>
</comment>
<accession>K2HML3</accession>
<dbReference type="InterPro" id="IPR009078">
    <property type="entry name" value="Ferritin-like_SF"/>
</dbReference>
<name>K2HML3_9RHOB</name>
<dbReference type="AlphaFoldDB" id="K2HML3"/>
<evidence type="ECO:0000259" key="1">
    <source>
        <dbReference type="Pfam" id="PF09537"/>
    </source>
</evidence>
<dbReference type="InterPro" id="IPR011971">
    <property type="entry name" value="CHP02284"/>
</dbReference>
<dbReference type="Proteomes" id="UP000006765">
    <property type="component" value="Unassembled WGS sequence"/>
</dbReference>
<dbReference type="OrthoDB" id="7723758at2"/>
<dbReference type="NCBIfam" id="TIGR02284">
    <property type="entry name" value="PA2169 family four-helix-bundle protein"/>
    <property type="match status" value="1"/>
</dbReference>
<evidence type="ECO:0000313" key="3">
    <source>
        <dbReference type="Proteomes" id="UP000006765"/>
    </source>
</evidence>
<evidence type="ECO:0000313" key="2">
    <source>
        <dbReference type="EMBL" id="EKE44084.1"/>
    </source>
</evidence>